<dbReference type="AlphaFoldDB" id="G5SXD9"/>
<feature type="non-terminal residue" evidence="1">
    <location>
        <position position="43"/>
    </location>
</feature>
<comment type="caution">
    <text evidence="1">The sequence shown here is derived from an EMBL/GenBank/DDBJ whole genome shotgun (WGS) entry which is preliminary data.</text>
</comment>
<keyword evidence="2" id="KW-1185">Reference proteome</keyword>
<proteinExistence type="predicted"/>
<dbReference type="HOGENOM" id="CLU_3244029_0_0_10"/>
<sequence>MEQVKYSTYMKKIQMVDLQGQYERIRNQVQASFEEVLSTTAFI</sequence>
<gene>
    <name evidence="1" type="ORF">HMPREF9441_04070</name>
</gene>
<dbReference type="EMBL" id="AFFY01000227">
    <property type="protein sequence ID" value="EHG98094.1"/>
    <property type="molecule type" value="Genomic_DNA"/>
</dbReference>
<evidence type="ECO:0000313" key="2">
    <source>
        <dbReference type="Proteomes" id="UP000003598"/>
    </source>
</evidence>
<organism evidence="1 2">
    <name type="scientific">Paraprevotella clara YIT 11840</name>
    <dbReference type="NCBI Taxonomy" id="762968"/>
    <lineage>
        <taxon>Bacteria</taxon>
        <taxon>Pseudomonadati</taxon>
        <taxon>Bacteroidota</taxon>
        <taxon>Bacteroidia</taxon>
        <taxon>Bacteroidales</taxon>
        <taxon>Prevotellaceae</taxon>
        <taxon>Paraprevotella</taxon>
    </lineage>
</organism>
<dbReference type="Proteomes" id="UP000003598">
    <property type="component" value="Unassembled WGS sequence"/>
</dbReference>
<evidence type="ECO:0000313" key="1">
    <source>
        <dbReference type="EMBL" id="EHG98094.1"/>
    </source>
</evidence>
<name>G5SXD9_9BACT</name>
<dbReference type="STRING" id="762968.HMPREF9441_04070"/>
<protein>
    <submittedName>
        <fullName evidence="1">Uncharacterized protein</fullName>
    </submittedName>
</protein>
<accession>G5SXD9</accession>
<reference evidence="1 2" key="1">
    <citation type="submission" date="2011-03" db="EMBL/GenBank/DDBJ databases">
        <authorList>
            <person name="Weinstock G."/>
            <person name="Sodergren E."/>
            <person name="Clifton S."/>
            <person name="Fulton L."/>
            <person name="Fulton B."/>
            <person name="Courtney L."/>
            <person name="Fronick C."/>
            <person name="Harrison M."/>
            <person name="Strong C."/>
            <person name="Farmer C."/>
            <person name="Delahaunty K."/>
            <person name="Markovic C."/>
            <person name="Hall O."/>
            <person name="Minx P."/>
            <person name="Tomlinson C."/>
            <person name="Mitreva M."/>
            <person name="Hou S."/>
            <person name="Chen J."/>
            <person name="Wollam A."/>
            <person name="Pepin K.H."/>
            <person name="Johnson M."/>
            <person name="Bhonagiri V."/>
            <person name="Zhang X."/>
            <person name="Suruliraj S."/>
            <person name="Warren W."/>
            <person name="Chinwalla A."/>
            <person name="Mardis E.R."/>
            <person name="Wilson R.K."/>
        </authorList>
    </citation>
    <scope>NUCLEOTIDE SEQUENCE [LARGE SCALE GENOMIC DNA]</scope>
    <source>
        <strain evidence="1 2">YIT 11840</strain>
    </source>
</reference>